<evidence type="ECO:0000313" key="1">
    <source>
        <dbReference type="EMBL" id="TMO67474.1"/>
    </source>
</evidence>
<gene>
    <name evidence="1" type="ORF">CWC19_13730</name>
    <name evidence="2" type="ORF">CWC20_18185</name>
</gene>
<dbReference type="Proteomes" id="UP000307217">
    <property type="component" value="Unassembled WGS sequence"/>
</dbReference>
<reference evidence="3 4" key="2">
    <citation type="submission" date="2019-06" db="EMBL/GenBank/DDBJ databases">
        <title>Co-occurence of chitin degradation, pigmentation and bioactivity in marine Pseudoalteromonas.</title>
        <authorList>
            <person name="Sonnenschein E.C."/>
            <person name="Bech P.K."/>
        </authorList>
    </citation>
    <scope>NUCLEOTIDE SEQUENCE [LARGE SCALE GENOMIC DNA]</scope>
    <source>
        <strain evidence="4">S3790</strain>
        <strain evidence="3">S3895</strain>
    </source>
</reference>
<dbReference type="Proteomes" id="UP000307164">
    <property type="component" value="Unassembled WGS sequence"/>
</dbReference>
<proteinExistence type="predicted"/>
<sequence length="99" mass="10833">MAILKQISTQTNFAGGIKDLAHGAHIAEEAGVAADDFEVIFNTDEVHTLRRKSYSAQSDYLFFDYMAAVAEFGDTSAQASTAKTAWLAQREAVKTQFPK</sequence>
<comment type="caution">
    <text evidence="1">The sequence shown here is derived from an EMBL/GenBank/DDBJ whole genome shotgun (WGS) entry which is preliminary data.</text>
</comment>
<evidence type="ECO:0000313" key="2">
    <source>
        <dbReference type="EMBL" id="TMO71224.1"/>
    </source>
</evidence>
<reference evidence="1" key="3">
    <citation type="submission" date="2019-09" db="EMBL/GenBank/DDBJ databases">
        <title>Co-occurence of chitin degradation, pigmentation and bioactivity in marine Pseudoalteromonas.</title>
        <authorList>
            <person name="Sonnenschein E.C."/>
            <person name="Bech P.K."/>
        </authorList>
    </citation>
    <scope>NUCLEOTIDE SEQUENCE</scope>
    <source>
        <strain evidence="1">S3790</strain>
        <strain evidence="2">S3895</strain>
    </source>
</reference>
<evidence type="ECO:0000313" key="3">
    <source>
        <dbReference type="Proteomes" id="UP000307164"/>
    </source>
</evidence>
<dbReference type="EMBL" id="PNBX01000057">
    <property type="protein sequence ID" value="TMO67474.1"/>
    <property type="molecule type" value="Genomic_DNA"/>
</dbReference>
<evidence type="ECO:0000313" key="4">
    <source>
        <dbReference type="Proteomes" id="UP000307217"/>
    </source>
</evidence>
<accession>A0A5S3V7E4</accession>
<organism evidence="1 4">
    <name type="scientific">Pseudoalteromonas aurantia</name>
    <dbReference type="NCBI Taxonomy" id="43654"/>
    <lineage>
        <taxon>Bacteria</taxon>
        <taxon>Pseudomonadati</taxon>
        <taxon>Pseudomonadota</taxon>
        <taxon>Gammaproteobacteria</taxon>
        <taxon>Alteromonadales</taxon>
        <taxon>Pseudoalteromonadaceae</taxon>
        <taxon>Pseudoalteromonas</taxon>
    </lineage>
</organism>
<dbReference type="OrthoDB" id="6293447at2"/>
<dbReference type="RefSeq" id="WP_138592398.1">
    <property type="nucleotide sequence ID" value="NZ_PNBW01000113.1"/>
</dbReference>
<dbReference type="AlphaFoldDB" id="A0A5S3V7E4"/>
<dbReference type="EMBL" id="PNBW01000113">
    <property type="protein sequence ID" value="TMO71224.1"/>
    <property type="molecule type" value="Genomic_DNA"/>
</dbReference>
<reference evidence="3 4" key="1">
    <citation type="submission" date="2018-01" db="EMBL/GenBank/DDBJ databases">
        <authorList>
            <person name="Paulsen S."/>
            <person name="Gram L.K."/>
        </authorList>
    </citation>
    <scope>NUCLEOTIDE SEQUENCE [LARGE SCALE GENOMIC DNA]</scope>
    <source>
        <strain evidence="1 4">S3790</strain>
        <strain evidence="2 3">S3895</strain>
    </source>
</reference>
<name>A0A5S3V7E4_9GAMM</name>
<keyword evidence="3" id="KW-1185">Reference proteome</keyword>
<protein>
    <submittedName>
        <fullName evidence="1">Uncharacterized protein</fullName>
    </submittedName>
</protein>